<dbReference type="Proteomes" id="UP001281003">
    <property type="component" value="Unassembled WGS sequence"/>
</dbReference>
<evidence type="ECO:0000313" key="4">
    <source>
        <dbReference type="Proteomes" id="UP001281003"/>
    </source>
</evidence>
<dbReference type="PANTHER" id="PTHR34612:SF4">
    <property type="entry name" value="GLYCOSIDE HYDROLASE 131 CATALYTIC N-TERMINAL DOMAIN-CONTAINING PROTEIN"/>
    <property type="match status" value="1"/>
</dbReference>
<reference evidence="3" key="2">
    <citation type="submission" date="2023-07" db="EMBL/GenBank/DDBJ databases">
        <authorList>
            <consortium name="Lawrence Berkeley National Laboratory"/>
            <person name="Haridas S."/>
            <person name="Hensen N."/>
            <person name="Bonometti L."/>
            <person name="Westerberg I."/>
            <person name="Brannstrom I.O."/>
            <person name="Guillou S."/>
            <person name="Cros-Aarteil S."/>
            <person name="Calhoun S."/>
            <person name="Kuo A."/>
            <person name="Mondo S."/>
            <person name="Pangilinan J."/>
            <person name="Riley R."/>
            <person name="LaButti K."/>
            <person name="Andreopoulos B."/>
            <person name="Lipzen A."/>
            <person name="Chen C."/>
            <person name="Yanf M."/>
            <person name="Daum C."/>
            <person name="Ng V."/>
            <person name="Clum A."/>
            <person name="Steindorff A."/>
            <person name="Ohm R."/>
            <person name="Martin F."/>
            <person name="Silar P."/>
            <person name="Natvig D."/>
            <person name="Lalanne C."/>
            <person name="Gautier V."/>
            <person name="Ament-velasquez S.L."/>
            <person name="Kruys A."/>
            <person name="Hutchinson M.I."/>
            <person name="Powell A.J."/>
            <person name="Barry K."/>
            <person name="Miller A.N."/>
            <person name="Grigoriev I.V."/>
            <person name="Debuchy R."/>
            <person name="Gladieux P."/>
            <person name="Thoren M.H."/>
            <person name="Johannesson H."/>
        </authorList>
    </citation>
    <scope>NUCLEOTIDE SEQUENCE</scope>
    <source>
        <strain evidence="3">FGSC 1904</strain>
    </source>
</reference>
<dbReference type="AlphaFoldDB" id="A0AAE0PB14"/>
<dbReference type="EMBL" id="JAUTDP010000009">
    <property type="protein sequence ID" value="KAK3396300.1"/>
    <property type="molecule type" value="Genomic_DNA"/>
</dbReference>
<keyword evidence="1" id="KW-0732">Signal</keyword>
<sequence>MHTPTLLTFLLSFASAGVLAAPPKPDPPHKPAAAVKCPLIFDGRIKARTQLTDFDSSTTSLFNPDNVKGSNLKWSQILKFPEGEKASRFDTCSHKPLEVTIGDDSVFKTQYGFRRAGLIFAADTNTGSPASKGIKTLHFSVKQDPKRGLNLTHEYLNIWHETSDWSANQFNFQTGTIIGQPKLPKDTFKIMGRENKLIWQTPIEKKEWQNFAITLDFNKNTLQVYYSKGNEPLGSVTKPVKNNNAGEGQYQFGILKKPTGTDDVVNSGYQESGIDEGQIYGGIFIEDSADGCISL</sequence>
<protein>
    <recommendedName>
        <fullName evidence="2">Glycoside hydrolase 131 catalytic N-terminal domain-containing protein</fullName>
    </recommendedName>
</protein>
<evidence type="ECO:0000256" key="1">
    <source>
        <dbReference type="SAM" id="SignalP"/>
    </source>
</evidence>
<evidence type="ECO:0000259" key="2">
    <source>
        <dbReference type="Pfam" id="PF18271"/>
    </source>
</evidence>
<dbReference type="PANTHER" id="PTHR34612">
    <property type="entry name" value="GH131_N DOMAIN-CONTAINING PROTEIN"/>
    <property type="match status" value="1"/>
</dbReference>
<proteinExistence type="predicted"/>
<accession>A0AAE0PB14</accession>
<feature type="domain" description="Glycoside hydrolase 131 catalytic N-terminal" evidence="2">
    <location>
        <begin position="39"/>
        <end position="291"/>
    </location>
</feature>
<keyword evidence="4" id="KW-1185">Reference proteome</keyword>
<name>A0AAE0PB14_SORBR</name>
<dbReference type="Pfam" id="PF18271">
    <property type="entry name" value="GH131_N"/>
    <property type="match status" value="1"/>
</dbReference>
<comment type="caution">
    <text evidence="3">The sequence shown here is derived from an EMBL/GenBank/DDBJ whole genome shotgun (WGS) entry which is preliminary data.</text>
</comment>
<gene>
    <name evidence="3" type="ORF">B0T20DRAFT_417371</name>
</gene>
<organism evidence="3 4">
    <name type="scientific">Sordaria brevicollis</name>
    <dbReference type="NCBI Taxonomy" id="83679"/>
    <lineage>
        <taxon>Eukaryota</taxon>
        <taxon>Fungi</taxon>
        <taxon>Dikarya</taxon>
        <taxon>Ascomycota</taxon>
        <taxon>Pezizomycotina</taxon>
        <taxon>Sordariomycetes</taxon>
        <taxon>Sordariomycetidae</taxon>
        <taxon>Sordariales</taxon>
        <taxon>Sordariaceae</taxon>
        <taxon>Sordaria</taxon>
    </lineage>
</organism>
<evidence type="ECO:0000313" key="3">
    <source>
        <dbReference type="EMBL" id="KAK3396300.1"/>
    </source>
</evidence>
<dbReference type="InterPro" id="IPR041524">
    <property type="entry name" value="GH131_N"/>
</dbReference>
<reference evidence="3" key="1">
    <citation type="journal article" date="2023" name="Mol. Phylogenet. Evol.">
        <title>Genome-scale phylogeny and comparative genomics of the fungal order Sordariales.</title>
        <authorList>
            <person name="Hensen N."/>
            <person name="Bonometti L."/>
            <person name="Westerberg I."/>
            <person name="Brannstrom I.O."/>
            <person name="Guillou S."/>
            <person name="Cros-Aarteil S."/>
            <person name="Calhoun S."/>
            <person name="Haridas S."/>
            <person name="Kuo A."/>
            <person name="Mondo S."/>
            <person name="Pangilinan J."/>
            <person name="Riley R."/>
            <person name="LaButti K."/>
            <person name="Andreopoulos B."/>
            <person name="Lipzen A."/>
            <person name="Chen C."/>
            <person name="Yan M."/>
            <person name="Daum C."/>
            <person name="Ng V."/>
            <person name="Clum A."/>
            <person name="Steindorff A."/>
            <person name="Ohm R.A."/>
            <person name="Martin F."/>
            <person name="Silar P."/>
            <person name="Natvig D.O."/>
            <person name="Lalanne C."/>
            <person name="Gautier V."/>
            <person name="Ament-Velasquez S.L."/>
            <person name="Kruys A."/>
            <person name="Hutchinson M.I."/>
            <person name="Powell A.J."/>
            <person name="Barry K."/>
            <person name="Miller A.N."/>
            <person name="Grigoriev I.V."/>
            <person name="Debuchy R."/>
            <person name="Gladieux P."/>
            <person name="Hiltunen Thoren M."/>
            <person name="Johannesson H."/>
        </authorList>
    </citation>
    <scope>NUCLEOTIDE SEQUENCE</scope>
    <source>
        <strain evidence="3">FGSC 1904</strain>
    </source>
</reference>
<dbReference type="Gene3D" id="2.60.120.1160">
    <property type="match status" value="1"/>
</dbReference>
<feature type="chain" id="PRO_5042154551" description="Glycoside hydrolase 131 catalytic N-terminal domain-containing protein" evidence="1">
    <location>
        <begin position="21"/>
        <end position="295"/>
    </location>
</feature>
<feature type="signal peptide" evidence="1">
    <location>
        <begin position="1"/>
        <end position="20"/>
    </location>
</feature>